<organism evidence="1">
    <name type="scientific">marine sediment metagenome</name>
    <dbReference type="NCBI Taxonomy" id="412755"/>
    <lineage>
        <taxon>unclassified sequences</taxon>
        <taxon>metagenomes</taxon>
        <taxon>ecological metagenomes</taxon>
    </lineage>
</organism>
<reference evidence="1" key="1">
    <citation type="journal article" date="2014" name="Front. Microbiol.">
        <title>High frequency of phylogenetically diverse reductive dehalogenase-homologous genes in deep subseafloor sedimentary metagenomes.</title>
        <authorList>
            <person name="Kawai M."/>
            <person name="Futagami T."/>
            <person name="Toyoda A."/>
            <person name="Takaki Y."/>
            <person name="Nishi S."/>
            <person name="Hori S."/>
            <person name="Arai W."/>
            <person name="Tsubouchi T."/>
            <person name="Morono Y."/>
            <person name="Uchiyama I."/>
            <person name="Ito T."/>
            <person name="Fujiyama A."/>
            <person name="Inagaki F."/>
            <person name="Takami H."/>
        </authorList>
    </citation>
    <scope>NUCLEOTIDE SEQUENCE</scope>
    <source>
        <strain evidence="1">Expedition CK06-06</strain>
    </source>
</reference>
<dbReference type="AlphaFoldDB" id="X0ZHP9"/>
<evidence type="ECO:0000313" key="1">
    <source>
        <dbReference type="EMBL" id="GAG57662.1"/>
    </source>
</evidence>
<gene>
    <name evidence="1" type="ORF">S01H4_16892</name>
</gene>
<name>X0ZHP9_9ZZZZ</name>
<proteinExistence type="predicted"/>
<feature type="non-terminal residue" evidence="1">
    <location>
        <position position="1"/>
    </location>
</feature>
<protein>
    <submittedName>
        <fullName evidence="1">Uncharacterized protein</fullName>
    </submittedName>
</protein>
<accession>X0ZHP9</accession>
<dbReference type="EMBL" id="BART01007422">
    <property type="protein sequence ID" value="GAG57662.1"/>
    <property type="molecule type" value="Genomic_DNA"/>
</dbReference>
<comment type="caution">
    <text evidence="1">The sequence shown here is derived from an EMBL/GenBank/DDBJ whole genome shotgun (WGS) entry which is preliminary data.</text>
</comment>
<sequence>HYVTGREIMDAIQQAEAVIRGVGVAALPGEVLTVMPGDTVIVSAEIDYRGPALDDSFYAAIGNHFIVFDEIWKGETPVHFDQSFDWVRYSLSVPVPITEIGIFPWTPGVFDLYIKLDGHPAAGHPELANVIQVILEAEFQNFGITGYEKV</sequence>